<dbReference type="Pfam" id="PF03948">
    <property type="entry name" value="Ribosomal_L9_C"/>
    <property type="match status" value="1"/>
</dbReference>
<evidence type="ECO:0000256" key="7">
    <source>
        <dbReference type="ARBA" id="ARBA00035381"/>
    </source>
</evidence>
<dbReference type="GO" id="GO:0019843">
    <property type="term" value="F:rRNA binding"/>
    <property type="evidence" value="ECO:0007669"/>
    <property type="project" value="UniProtKB-KW"/>
</dbReference>
<keyword evidence="5" id="KW-0687">Ribonucleoprotein</keyword>
<evidence type="ECO:0000256" key="6">
    <source>
        <dbReference type="ARBA" id="ARBA00035194"/>
    </source>
</evidence>
<evidence type="ECO:0000256" key="8">
    <source>
        <dbReference type="ARBA" id="ARBA00035427"/>
    </source>
</evidence>
<dbReference type="Gene3D" id="3.10.430.100">
    <property type="entry name" value="Ribosomal protein L9, C-terminal domain"/>
    <property type="match status" value="1"/>
</dbReference>
<evidence type="ECO:0000256" key="3">
    <source>
        <dbReference type="ARBA" id="ARBA00022884"/>
    </source>
</evidence>
<dbReference type="SUPFAM" id="SSF55658">
    <property type="entry name" value="L9 N-domain-like"/>
    <property type="match status" value="1"/>
</dbReference>
<feature type="domain" description="Ribosomal protein L9" evidence="11">
    <location>
        <begin position="16"/>
        <end position="43"/>
    </location>
</feature>
<dbReference type="SUPFAM" id="SSF55653">
    <property type="entry name" value="Ribosomal protein L9 C-domain"/>
    <property type="match status" value="1"/>
</dbReference>
<dbReference type="InterPro" id="IPR000244">
    <property type="entry name" value="Ribosomal_bL9"/>
</dbReference>
<protein>
    <recommendedName>
        <fullName evidence="6">Large ribosomal subunit protein bL9m</fullName>
    </recommendedName>
    <alternativeName>
        <fullName evidence="7">39S ribosomal protein L9, mitochondrial</fullName>
    </alternativeName>
    <alternativeName>
        <fullName evidence="8">50S ribosomal protein L9, chloroplastic</fullName>
    </alternativeName>
</protein>
<dbReference type="HAMAP" id="MF_00503">
    <property type="entry name" value="Ribosomal_bL9"/>
    <property type="match status" value="1"/>
</dbReference>
<evidence type="ECO:0000313" key="12">
    <source>
        <dbReference type="EMBL" id="KMQ84731.1"/>
    </source>
</evidence>
<evidence type="ECO:0000256" key="1">
    <source>
        <dbReference type="ARBA" id="ARBA00010605"/>
    </source>
</evidence>
<keyword evidence="4 12" id="KW-0689">Ribosomal protein</keyword>
<dbReference type="GO" id="GO:0003735">
    <property type="term" value="F:structural constituent of ribosome"/>
    <property type="evidence" value="ECO:0007669"/>
    <property type="project" value="InterPro"/>
</dbReference>
<dbReference type="PROSITE" id="PS00651">
    <property type="entry name" value="RIBOSOMAL_L9"/>
    <property type="match status" value="1"/>
</dbReference>
<dbReference type="AlphaFoldDB" id="A0A0J7K3I6"/>
<reference evidence="12 13" key="1">
    <citation type="submission" date="2015-04" db="EMBL/GenBank/DDBJ databases">
        <title>Lasius niger genome sequencing.</title>
        <authorList>
            <person name="Konorov E.A."/>
            <person name="Nikitin M.A."/>
            <person name="Kirill M.V."/>
            <person name="Chang P."/>
        </authorList>
    </citation>
    <scope>NUCLEOTIDE SEQUENCE [LARGE SCALE GENOMIC DNA]</scope>
    <source>
        <tissue evidence="12">Whole</tissue>
    </source>
</reference>
<name>A0A0J7K3I6_LASNI</name>
<dbReference type="NCBIfam" id="TIGR00158">
    <property type="entry name" value="L9"/>
    <property type="match status" value="1"/>
</dbReference>
<dbReference type="Pfam" id="PF01281">
    <property type="entry name" value="Ribosomal_L9_N"/>
    <property type="match status" value="1"/>
</dbReference>
<dbReference type="InterPro" id="IPR036791">
    <property type="entry name" value="Ribosomal_bL9_C_sf"/>
</dbReference>
<dbReference type="GO" id="GO:1990904">
    <property type="term" value="C:ribonucleoprotein complex"/>
    <property type="evidence" value="ECO:0007669"/>
    <property type="project" value="UniProtKB-KW"/>
</dbReference>
<dbReference type="InterPro" id="IPR009027">
    <property type="entry name" value="Ribosomal_bL9/RNase_H1_N"/>
</dbReference>
<keyword evidence="3" id="KW-0694">RNA-binding</keyword>
<comment type="caution">
    <text evidence="12">The sequence shown here is derived from an EMBL/GenBank/DDBJ whole genome shotgun (WGS) entry which is preliminary data.</text>
</comment>
<keyword evidence="13" id="KW-1185">Reference proteome</keyword>
<evidence type="ECO:0000256" key="10">
    <source>
        <dbReference type="SAM" id="MobiDB-lite"/>
    </source>
</evidence>
<dbReference type="OrthoDB" id="10057707at2759"/>
<dbReference type="InterPro" id="IPR020070">
    <property type="entry name" value="Ribosomal_bL9_N"/>
</dbReference>
<evidence type="ECO:0000256" key="5">
    <source>
        <dbReference type="ARBA" id="ARBA00023274"/>
    </source>
</evidence>
<organism evidence="12 13">
    <name type="scientific">Lasius niger</name>
    <name type="common">Black garden ant</name>
    <dbReference type="NCBI Taxonomy" id="67767"/>
    <lineage>
        <taxon>Eukaryota</taxon>
        <taxon>Metazoa</taxon>
        <taxon>Ecdysozoa</taxon>
        <taxon>Arthropoda</taxon>
        <taxon>Hexapoda</taxon>
        <taxon>Insecta</taxon>
        <taxon>Pterygota</taxon>
        <taxon>Neoptera</taxon>
        <taxon>Endopterygota</taxon>
        <taxon>Hymenoptera</taxon>
        <taxon>Apocrita</taxon>
        <taxon>Aculeata</taxon>
        <taxon>Formicoidea</taxon>
        <taxon>Formicidae</taxon>
        <taxon>Formicinae</taxon>
        <taxon>Lasius</taxon>
        <taxon>Lasius</taxon>
    </lineage>
</organism>
<dbReference type="PaxDb" id="67767-A0A0J7K3I6"/>
<dbReference type="Gene3D" id="3.40.5.10">
    <property type="entry name" value="Ribosomal protein L9, N-terminal domain"/>
    <property type="match status" value="1"/>
</dbReference>
<evidence type="ECO:0000256" key="2">
    <source>
        <dbReference type="ARBA" id="ARBA00022730"/>
    </source>
</evidence>
<dbReference type="GO" id="GO:0006412">
    <property type="term" value="P:translation"/>
    <property type="evidence" value="ECO:0007669"/>
    <property type="project" value="InterPro"/>
</dbReference>
<keyword evidence="9" id="KW-0175">Coiled coil</keyword>
<evidence type="ECO:0000256" key="9">
    <source>
        <dbReference type="SAM" id="Coils"/>
    </source>
</evidence>
<feature type="region of interest" description="Disordered" evidence="10">
    <location>
        <begin position="155"/>
        <end position="208"/>
    </location>
</feature>
<comment type="similarity">
    <text evidence="1">Belongs to the bacterial ribosomal protein bL9 family.</text>
</comment>
<feature type="compositionally biased region" description="Acidic residues" evidence="10">
    <location>
        <begin position="197"/>
        <end position="208"/>
    </location>
</feature>
<dbReference type="InterPro" id="IPR020069">
    <property type="entry name" value="Ribosomal_bL9_C"/>
</dbReference>
<dbReference type="PANTHER" id="PTHR21368">
    <property type="entry name" value="50S RIBOSOMAL PROTEIN L9"/>
    <property type="match status" value="1"/>
</dbReference>
<dbReference type="GO" id="GO:0005840">
    <property type="term" value="C:ribosome"/>
    <property type="evidence" value="ECO:0007669"/>
    <property type="project" value="UniProtKB-KW"/>
</dbReference>
<sequence length="208" mass="22578">MAATEIILLERIEGLGQMGDTVKVRPGYARNFLLPQGKALRANAANKARFEQERQQLEADNLHRREEAENVAKNLEGLSVVVLRQAGESGSLYGSVSARDIADAITKDGGATVSRQQIILDQPIKSLGLTKVKVRLHPEVIILVTLNVARSAEEAERQARGEEATAKEEDENVLGDLQTQNRAEDEAAEAADLGIEGQEESTEEAPAE</sequence>
<gene>
    <name evidence="12" type="ORF">RF55_17239</name>
</gene>
<proteinExistence type="inferred from homology"/>
<evidence type="ECO:0000313" key="13">
    <source>
        <dbReference type="Proteomes" id="UP000036403"/>
    </source>
</evidence>
<dbReference type="InterPro" id="IPR036935">
    <property type="entry name" value="Ribosomal_bL9_N_sf"/>
</dbReference>
<feature type="compositionally biased region" description="Basic and acidic residues" evidence="10">
    <location>
        <begin position="155"/>
        <end position="167"/>
    </location>
</feature>
<dbReference type="EMBL" id="LBMM01015642">
    <property type="protein sequence ID" value="KMQ84731.1"/>
    <property type="molecule type" value="Genomic_DNA"/>
</dbReference>
<dbReference type="InterPro" id="IPR020594">
    <property type="entry name" value="Ribosomal_bL9_bac/chp"/>
</dbReference>
<evidence type="ECO:0000259" key="11">
    <source>
        <dbReference type="PROSITE" id="PS00651"/>
    </source>
</evidence>
<evidence type="ECO:0000256" key="4">
    <source>
        <dbReference type="ARBA" id="ARBA00022980"/>
    </source>
</evidence>
<dbReference type="Proteomes" id="UP000036403">
    <property type="component" value="Unassembled WGS sequence"/>
</dbReference>
<accession>A0A0J7K3I6</accession>
<feature type="coiled-coil region" evidence="9">
    <location>
        <begin position="40"/>
        <end position="67"/>
    </location>
</feature>
<dbReference type="STRING" id="67767.A0A0J7K3I6"/>
<keyword evidence="2" id="KW-0699">rRNA-binding</keyword>